<keyword evidence="3" id="KW-1185">Reference proteome</keyword>
<proteinExistence type="predicted"/>
<feature type="compositionally biased region" description="Low complexity" evidence="1">
    <location>
        <begin position="32"/>
        <end position="41"/>
    </location>
</feature>
<comment type="caution">
    <text evidence="2">The sequence shown here is derived from an EMBL/GenBank/DDBJ whole genome shotgun (WGS) entry which is preliminary data.</text>
</comment>
<name>A0A9W9YNU2_9CNID</name>
<protein>
    <submittedName>
        <fullName evidence="2">Uncharacterized protein</fullName>
    </submittedName>
</protein>
<gene>
    <name evidence="2" type="ORF">OS493_016902</name>
</gene>
<evidence type="ECO:0000313" key="3">
    <source>
        <dbReference type="Proteomes" id="UP001163046"/>
    </source>
</evidence>
<sequence>MAAISSQDFLTAAIDSRRKIPHIDHDDYDAVSTSSHTSHTKSLYEDVSEGGDNFSECNSAFLDDISLLERQYFDDINPNNVQNITYAAKAASGVAYNNFAADETLY</sequence>
<dbReference type="AlphaFoldDB" id="A0A9W9YNU2"/>
<dbReference type="Proteomes" id="UP001163046">
    <property type="component" value="Unassembled WGS sequence"/>
</dbReference>
<reference evidence="2" key="1">
    <citation type="submission" date="2023-01" db="EMBL/GenBank/DDBJ databases">
        <title>Genome assembly of the deep-sea coral Lophelia pertusa.</title>
        <authorList>
            <person name="Herrera S."/>
            <person name="Cordes E."/>
        </authorList>
    </citation>
    <scope>NUCLEOTIDE SEQUENCE</scope>
    <source>
        <strain evidence="2">USNM1676648</strain>
        <tissue evidence="2">Polyp</tissue>
    </source>
</reference>
<evidence type="ECO:0000256" key="1">
    <source>
        <dbReference type="SAM" id="MobiDB-lite"/>
    </source>
</evidence>
<organism evidence="2 3">
    <name type="scientific">Desmophyllum pertusum</name>
    <dbReference type="NCBI Taxonomy" id="174260"/>
    <lineage>
        <taxon>Eukaryota</taxon>
        <taxon>Metazoa</taxon>
        <taxon>Cnidaria</taxon>
        <taxon>Anthozoa</taxon>
        <taxon>Hexacorallia</taxon>
        <taxon>Scleractinia</taxon>
        <taxon>Caryophylliina</taxon>
        <taxon>Caryophylliidae</taxon>
        <taxon>Desmophyllum</taxon>
    </lineage>
</organism>
<evidence type="ECO:0000313" key="2">
    <source>
        <dbReference type="EMBL" id="KAJ7360272.1"/>
    </source>
</evidence>
<feature type="region of interest" description="Disordered" evidence="1">
    <location>
        <begin position="25"/>
        <end position="49"/>
    </location>
</feature>
<dbReference type="EMBL" id="MU827310">
    <property type="protein sequence ID" value="KAJ7360272.1"/>
    <property type="molecule type" value="Genomic_DNA"/>
</dbReference>
<accession>A0A9W9YNU2</accession>